<feature type="domain" description="CBS" evidence="11">
    <location>
        <begin position="327"/>
        <end position="385"/>
    </location>
</feature>
<dbReference type="SUPFAM" id="SSF54631">
    <property type="entry name" value="CBS-domain pair"/>
    <property type="match status" value="1"/>
</dbReference>
<comment type="subcellular location">
    <subcellularLocation>
        <location evidence="1">Membrane</location>
        <topology evidence="1">Multi-pass membrane protein</topology>
    </subcellularLocation>
</comment>
<dbReference type="PROSITE" id="PS51371">
    <property type="entry name" value="CBS"/>
    <property type="match status" value="1"/>
</dbReference>
<keyword evidence="5 7" id="KW-0129">CBS domain</keyword>
<evidence type="ECO:0000256" key="6">
    <source>
        <dbReference type="ARBA" id="ARBA00023136"/>
    </source>
</evidence>
<dbReference type="GO" id="GO:0005886">
    <property type="term" value="C:plasma membrane"/>
    <property type="evidence" value="ECO:0007669"/>
    <property type="project" value="TreeGrafter"/>
</dbReference>
<dbReference type="EMBL" id="JAGBKN010000020">
    <property type="protein sequence ID" value="MBO1517539.1"/>
    <property type="molecule type" value="Genomic_DNA"/>
</dbReference>
<feature type="transmembrane region" description="Helical" evidence="10">
    <location>
        <begin position="186"/>
        <end position="204"/>
    </location>
</feature>
<evidence type="ECO:0000256" key="8">
    <source>
        <dbReference type="PROSITE-ProRule" id="PRU01193"/>
    </source>
</evidence>
<feature type="region of interest" description="Disordered" evidence="9">
    <location>
        <begin position="409"/>
        <end position="428"/>
    </location>
</feature>
<dbReference type="InterPro" id="IPR044751">
    <property type="entry name" value="Ion_transp-like_CBS"/>
</dbReference>
<keyword evidence="4 8" id="KW-1133">Transmembrane helix</keyword>
<dbReference type="InterPro" id="IPR002550">
    <property type="entry name" value="CNNM"/>
</dbReference>
<feature type="region of interest" description="Disordered" evidence="9">
    <location>
        <begin position="1"/>
        <end position="23"/>
    </location>
</feature>
<keyword evidence="2 8" id="KW-0812">Transmembrane</keyword>
<name>A0AAW4IQC0_9GAMM</name>
<evidence type="ECO:0000256" key="2">
    <source>
        <dbReference type="ARBA" id="ARBA00022692"/>
    </source>
</evidence>
<feature type="transmembrane region" description="Helical" evidence="10">
    <location>
        <begin position="146"/>
        <end position="166"/>
    </location>
</feature>
<evidence type="ECO:0000259" key="11">
    <source>
        <dbReference type="PROSITE" id="PS51371"/>
    </source>
</evidence>
<evidence type="ECO:0000256" key="4">
    <source>
        <dbReference type="ARBA" id="ARBA00022989"/>
    </source>
</evidence>
<dbReference type="RefSeq" id="WP_207970031.1">
    <property type="nucleotide sequence ID" value="NZ_JAGBKN010000020.1"/>
</dbReference>
<dbReference type="InterPro" id="IPR046342">
    <property type="entry name" value="CBS_dom_sf"/>
</dbReference>
<keyword evidence="6 8" id="KW-0472">Membrane</keyword>
<evidence type="ECO:0000256" key="9">
    <source>
        <dbReference type="SAM" id="MobiDB-lite"/>
    </source>
</evidence>
<dbReference type="PANTHER" id="PTHR22777:SF4">
    <property type="entry name" value="UPF0053 PROTEIN SLL1254"/>
    <property type="match status" value="1"/>
</dbReference>
<keyword evidence="3" id="KW-0677">Repeat</keyword>
<evidence type="ECO:0000256" key="7">
    <source>
        <dbReference type="PROSITE-ProRule" id="PRU00703"/>
    </source>
</evidence>
<feature type="domain" description="CNNM transmembrane" evidence="12">
    <location>
        <begin position="60"/>
        <end position="243"/>
    </location>
</feature>
<protein>
    <submittedName>
        <fullName evidence="13">HlyC/CorC family transporter</fullName>
    </submittedName>
</protein>
<sequence length="428" mass="47544">MFVPRLNRPRACRQDESAEPPPKMCRPARFGRPLLAVLPLPVVLLLPQLAWAADAAAAPTALSVMLLISFVVLAIGVSFACSLAESVLLSMTPSFIADVQESNPKKAEMLKSLKVDNIDQSLAAILTLNTVAHTLGSIGAGAQATIVFGSAWFGLFSAIMTLAILFLSEIIPKTLGTLYWRQLSGLVAYFVRGIILLLYPLIWISERLTKLLVRGKEPQTFSRREFAALASIGEESGQIDPLESRIIRNLLAFGAIKVEDIMTPRSVMLAFEENKTVAELLVDRPKLTFSRLPIYDGDLDNITGFVLKTDMLLAKVNHAMHKPLTQFKREITFVFSKMKLFDLLELMLKNRVHIAITVGEYGEVKGLVTLEDVFETLLGLEIVDEIDRVEDMQALARQMMDRRVERLGMKLSDDEQSEDNGSENAKRD</sequence>
<dbReference type="Pfam" id="PF01595">
    <property type="entry name" value="CNNM"/>
    <property type="match status" value="1"/>
</dbReference>
<reference evidence="13 14" key="1">
    <citation type="submission" date="2021-03" db="EMBL/GenBank/DDBJ databases">
        <authorList>
            <person name="Shang D.-D."/>
            <person name="Du Z.-J."/>
            <person name="Chen G.-J."/>
        </authorList>
    </citation>
    <scope>NUCLEOTIDE SEQUENCE [LARGE SCALE GENOMIC DNA]</scope>
    <source>
        <strain evidence="13 14">F2608</strain>
    </source>
</reference>
<dbReference type="Pfam" id="PF00571">
    <property type="entry name" value="CBS"/>
    <property type="match status" value="1"/>
</dbReference>
<dbReference type="Gene3D" id="3.10.580.10">
    <property type="entry name" value="CBS-domain"/>
    <property type="match status" value="1"/>
</dbReference>
<dbReference type="PROSITE" id="PS51846">
    <property type="entry name" value="CNNM"/>
    <property type="match status" value="1"/>
</dbReference>
<dbReference type="Proteomes" id="UP000664161">
    <property type="component" value="Unassembled WGS sequence"/>
</dbReference>
<comment type="caution">
    <text evidence="13">The sequence shown here is derived from an EMBL/GenBank/DDBJ whole genome shotgun (WGS) entry which is preliminary data.</text>
</comment>
<gene>
    <name evidence="13" type="ORF">J3491_09365</name>
</gene>
<evidence type="ECO:0000256" key="5">
    <source>
        <dbReference type="ARBA" id="ARBA00023122"/>
    </source>
</evidence>
<dbReference type="AlphaFoldDB" id="A0AAW4IQC0"/>
<accession>A0AAW4IQC0</accession>
<dbReference type="PANTHER" id="PTHR22777">
    <property type="entry name" value="HEMOLYSIN-RELATED"/>
    <property type="match status" value="1"/>
</dbReference>
<proteinExistence type="predicted"/>
<evidence type="ECO:0000259" key="12">
    <source>
        <dbReference type="PROSITE" id="PS51846"/>
    </source>
</evidence>
<evidence type="ECO:0000256" key="1">
    <source>
        <dbReference type="ARBA" id="ARBA00004141"/>
    </source>
</evidence>
<evidence type="ECO:0000256" key="3">
    <source>
        <dbReference type="ARBA" id="ARBA00022737"/>
    </source>
</evidence>
<feature type="transmembrane region" description="Helical" evidence="10">
    <location>
        <begin position="62"/>
        <end position="84"/>
    </location>
</feature>
<keyword evidence="14" id="KW-1185">Reference proteome</keyword>
<evidence type="ECO:0000313" key="13">
    <source>
        <dbReference type="EMBL" id="MBO1517539.1"/>
    </source>
</evidence>
<evidence type="ECO:0000256" key="10">
    <source>
        <dbReference type="SAM" id="Phobius"/>
    </source>
</evidence>
<dbReference type="InterPro" id="IPR000644">
    <property type="entry name" value="CBS_dom"/>
</dbReference>
<organism evidence="13 14">
    <name type="scientific">Psychrobacter halodurans</name>
    <dbReference type="NCBI Taxonomy" id="2818439"/>
    <lineage>
        <taxon>Bacteria</taxon>
        <taxon>Pseudomonadati</taxon>
        <taxon>Pseudomonadota</taxon>
        <taxon>Gammaproteobacteria</taxon>
        <taxon>Moraxellales</taxon>
        <taxon>Moraxellaceae</taxon>
        <taxon>Psychrobacter</taxon>
    </lineage>
</organism>
<evidence type="ECO:0000313" key="14">
    <source>
        <dbReference type="Proteomes" id="UP000664161"/>
    </source>
</evidence>
<dbReference type="CDD" id="cd04590">
    <property type="entry name" value="CBS_pair_CorC_HlyC_assoc"/>
    <property type="match status" value="1"/>
</dbReference>